<sequence length="128" mass="15302">MTFSYLSAYLAFIMSLPIGYAYLRISRSASDIVRHMSISIFCVVSAFAWRSIFWDAVPVWVDEHWPVFRDSFGGREVNNLWNLVFAYGCYRALRALQLMVPEEDRPKWPFWIAWLYPPRRRRRIVSRD</sequence>
<dbReference type="GeneID" id="98667078"/>
<evidence type="ECO:0000313" key="2">
    <source>
        <dbReference type="EMBL" id="SFK14840.1"/>
    </source>
</evidence>
<protein>
    <submittedName>
        <fullName evidence="2">Uncharacterized protein</fullName>
    </submittedName>
</protein>
<keyword evidence="1" id="KW-0812">Transmembrane</keyword>
<gene>
    <name evidence="2" type="ORF">SAMN04488138_14012</name>
</gene>
<evidence type="ECO:0000256" key="1">
    <source>
        <dbReference type="SAM" id="Phobius"/>
    </source>
</evidence>
<accession>A0A1I3X5K7</accession>
<keyword evidence="1" id="KW-0472">Membrane</keyword>
<dbReference type="Proteomes" id="UP000183299">
    <property type="component" value="Unassembled WGS sequence"/>
</dbReference>
<dbReference type="STRING" id="576117.SAMN04488138_14012"/>
<name>A0A1I3X5K7_9RHOB</name>
<keyword evidence="1" id="KW-1133">Transmembrane helix</keyword>
<dbReference type="AlphaFoldDB" id="A0A1I3X5K7"/>
<organism evidence="2 3">
    <name type="scientific">Celeribacter halophilus</name>
    <dbReference type="NCBI Taxonomy" id="576117"/>
    <lineage>
        <taxon>Bacteria</taxon>
        <taxon>Pseudomonadati</taxon>
        <taxon>Pseudomonadota</taxon>
        <taxon>Alphaproteobacteria</taxon>
        <taxon>Rhodobacterales</taxon>
        <taxon>Roseobacteraceae</taxon>
        <taxon>Celeribacter</taxon>
    </lineage>
</organism>
<keyword evidence="3" id="KW-1185">Reference proteome</keyword>
<dbReference type="EMBL" id="FORY01000040">
    <property type="protein sequence ID" value="SFK14840.1"/>
    <property type="molecule type" value="Genomic_DNA"/>
</dbReference>
<dbReference type="RefSeq" id="WP_066598910.1">
    <property type="nucleotide sequence ID" value="NZ_FORY01000040.1"/>
</dbReference>
<feature type="transmembrane region" description="Helical" evidence="1">
    <location>
        <begin position="6"/>
        <end position="25"/>
    </location>
</feature>
<evidence type="ECO:0000313" key="3">
    <source>
        <dbReference type="Proteomes" id="UP000183299"/>
    </source>
</evidence>
<proteinExistence type="predicted"/>
<dbReference type="OrthoDB" id="7772439at2"/>
<reference evidence="2 3" key="1">
    <citation type="submission" date="2016-10" db="EMBL/GenBank/DDBJ databases">
        <authorList>
            <person name="de Groot N.N."/>
        </authorList>
    </citation>
    <scope>NUCLEOTIDE SEQUENCE [LARGE SCALE GENOMIC DNA]</scope>
    <source>
        <strain evidence="2 3">CGMCC 1.8891</strain>
    </source>
</reference>